<reference evidence="18 19" key="2">
    <citation type="journal article" date="2012" name="J. Bacteriol.">
        <title>Complete Genome Sequence of Rahnella sp. Strain Y9602, a Gammaproteobacterium Isolate from Metal- and Radionuclide-Contaminated Soil.</title>
        <authorList>
            <person name="Martinez R.J."/>
            <person name="Bruce D."/>
            <person name="Detter C."/>
            <person name="Goodwin L.A."/>
            <person name="Han J."/>
            <person name="Han C.S."/>
            <person name="Held B."/>
            <person name="Land M.L."/>
            <person name="Mikhailova N."/>
            <person name="Nolan M."/>
            <person name="Pennacchio L."/>
            <person name="Pitluck S."/>
            <person name="Tapia R."/>
            <person name="Woyke T."/>
            <person name="Sobecky P.A."/>
        </authorList>
    </citation>
    <scope>NUCLEOTIDE SEQUENCE [LARGE SCALE GENOMIC DNA]</scope>
    <source>
        <strain evidence="18 19">Y9602</strain>
    </source>
</reference>
<comment type="cofactor">
    <cofactor evidence="1 10 12">
        <name>heme</name>
        <dbReference type="ChEBI" id="CHEBI:30413"/>
    </cofactor>
</comment>
<feature type="binding site" evidence="13">
    <location>
        <position position="437"/>
    </location>
    <ligand>
        <name>heme</name>
        <dbReference type="ChEBI" id="CHEBI:30413"/>
    </ligand>
</feature>
<dbReference type="PANTHER" id="PTHR42821">
    <property type="entry name" value="CATALASE"/>
    <property type="match status" value="1"/>
</dbReference>
<dbReference type="Gene3D" id="3.40.50.880">
    <property type="match status" value="1"/>
</dbReference>
<feature type="cross-link" description="3'-histidyl-3-tyrosine (His-Tyr)" evidence="14">
    <location>
        <begin position="418"/>
        <end position="441"/>
    </location>
</feature>
<evidence type="ECO:0000256" key="12">
    <source>
        <dbReference type="PIRSR" id="PIRSR038927-2"/>
    </source>
</evidence>
<dbReference type="PANTHER" id="PTHR42821:SF1">
    <property type="entry name" value="CATALASE-B"/>
    <property type="match status" value="1"/>
</dbReference>
<dbReference type="SUPFAM" id="SSF52317">
    <property type="entry name" value="Class I glutamine amidotransferase-like"/>
    <property type="match status" value="1"/>
</dbReference>
<protein>
    <recommendedName>
        <fullName evidence="10 15">Catalase</fullName>
        <ecNumber evidence="10 15">1.11.1.6</ecNumber>
    </recommendedName>
</protein>
<dbReference type="Proteomes" id="UP000007257">
    <property type="component" value="Chromosome"/>
</dbReference>
<comment type="function">
    <text evidence="2 10">Decomposes hydrogen peroxide into water and oxygen; serves to protect cells from the toxic effects of hydrogen peroxide.</text>
</comment>
<dbReference type="CDD" id="cd08155">
    <property type="entry name" value="catalase_clade_2"/>
    <property type="match status" value="1"/>
</dbReference>
<dbReference type="InterPro" id="IPR024712">
    <property type="entry name" value="Catalase_clade2"/>
</dbReference>
<keyword evidence="6 10" id="KW-0479">Metal-binding</keyword>
<dbReference type="SMART" id="SM01060">
    <property type="entry name" value="Catalase"/>
    <property type="match status" value="1"/>
</dbReference>
<accession>A0A0H3FL64</accession>
<feature type="compositionally biased region" description="Polar residues" evidence="16">
    <location>
        <begin position="105"/>
        <end position="122"/>
    </location>
</feature>
<evidence type="ECO:0000256" key="15">
    <source>
        <dbReference type="RuleBase" id="RU000498"/>
    </source>
</evidence>
<feature type="binding site" evidence="13">
    <location>
        <position position="240"/>
    </location>
    <ligand>
        <name>heme</name>
        <dbReference type="ChEBI" id="CHEBI:30413"/>
    </ligand>
</feature>
<evidence type="ECO:0000313" key="18">
    <source>
        <dbReference type="EMBL" id="ADW75753.1"/>
    </source>
</evidence>
<feature type="binding site" evidence="13">
    <location>
        <position position="448"/>
    </location>
    <ligand>
        <name>heme</name>
        <dbReference type="ChEBI" id="CHEBI:30413"/>
    </ligand>
</feature>
<dbReference type="Pfam" id="PF06628">
    <property type="entry name" value="Catalase-rel"/>
    <property type="match status" value="1"/>
</dbReference>
<dbReference type="InterPro" id="IPR024708">
    <property type="entry name" value="Catalase_AS"/>
</dbReference>
<name>A0A0H3FL64_RAHSY</name>
<feature type="active site" evidence="11">
    <location>
        <position position="227"/>
    </location>
</feature>
<evidence type="ECO:0000256" key="7">
    <source>
        <dbReference type="ARBA" id="ARBA00023002"/>
    </source>
</evidence>
<dbReference type="FunFam" id="1.20.1370.20:FF:000001">
    <property type="entry name" value="Catalase HPII"/>
    <property type="match status" value="1"/>
</dbReference>
<evidence type="ECO:0000313" key="19">
    <source>
        <dbReference type="Proteomes" id="UP000007257"/>
    </source>
</evidence>
<evidence type="ECO:0000256" key="11">
    <source>
        <dbReference type="PIRSR" id="PIRSR038927-1"/>
    </source>
</evidence>
<dbReference type="FunFam" id="2.40.180.10:FF:000003">
    <property type="entry name" value="Catalase"/>
    <property type="match status" value="1"/>
</dbReference>
<sequence>MEDLQNVYRTPETFVEELCSMSKSPSKVTKKSESKSVSRAPATGIESSQPGLGDLAPGDRIYQPSPQPTPPGKEPTASGSAKSPENTNAKLDALERHRKNGEKQPLTTNQGTKISDDQNSLKAGNRGPTLLEDFILREKITHFDHERIPERIVHARGAAAHGYFQPYRSMKAVTKASFLSDPEKKTPVFVRFSTVQGSRGSADTVRDIRGWATKFYTDEGIYDLVGNNTPVFFIQDAHKFPDFVHAVKPEPHNEIPQGASAHDSFWDYVSLQPETLHNVFWAMSDRGIPRSYRTMEGFGIHTFRFVNAKGKATFVRFHWKPLAGKASLLWDEAQKLAGKDADFHRRDLWEAIEAGDYPEYELGVQLIPEEDEFKFDFDLLDPTKLIPEKLVPVELIGKMVLNRNPDNFFAETEQAAFHPGHIVPGIDFTNDPLLQGRLFSYTDTQISRLGGPNFHEIPINRPTCPFHNFQRDGMHRQDIDTNPANYEPNSINNNWPRETPPAASGGGFESYPERVDAEKIRQRSPSFAEYYAHPRLFWLSQTTAEQDHIIGAFSFELSKVARPYIRERVVDLLAHVDQTLAQKVAKNLGITLSADTLKIKPPKPVNGLKNDPSLSLYASGKGTIKGRQVAILLGEGVNAADVLETLQALQAAGVHPKLLASHLGSVTADDGSTLPVDATFAGSPSITVDAVIVPHGHIDALLMNGDARHYVLEAYKHLKVVGLSGDARRFKSLLGLTDDVPEEGVVEGEKAEGALLKAFLKDMLKHRIWSRSAAADAVPA</sequence>
<evidence type="ECO:0000256" key="10">
    <source>
        <dbReference type="PIRNR" id="PIRNR038927"/>
    </source>
</evidence>
<keyword evidence="4 10" id="KW-0575">Peroxidase</keyword>
<dbReference type="NCBIfam" id="NF008422">
    <property type="entry name" value="PRK11249.1"/>
    <property type="match status" value="1"/>
</dbReference>
<dbReference type="HOGENOM" id="CLU_010645_3_0_6"/>
<comment type="similarity">
    <text evidence="3">Belongs to the catalase family. HPII subfamily.</text>
</comment>
<evidence type="ECO:0000256" key="13">
    <source>
        <dbReference type="PIRSR" id="PIRSR038927-3"/>
    </source>
</evidence>
<evidence type="ECO:0000256" key="1">
    <source>
        <dbReference type="ARBA" id="ARBA00001971"/>
    </source>
</evidence>
<dbReference type="KEGG" id="rah:Rahaq_4165"/>
<keyword evidence="8 10" id="KW-0408">Iron</keyword>
<dbReference type="Pfam" id="PF00199">
    <property type="entry name" value="Catalase"/>
    <property type="match status" value="1"/>
</dbReference>
<dbReference type="GO" id="GO:0042744">
    <property type="term" value="P:hydrogen peroxide catabolic process"/>
    <property type="evidence" value="ECO:0007669"/>
    <property type="project" value="UniProtKB-UniRule"/>
</dbReference>
<dbReference type="EC" id="1.11.1.6" evidence="10 15"/>
<evidence type="ECO:0000256" key="16">
    <source>
        <dbReference type="SAM" id="MobiDB-lite"/>
    </source>
</evidence>
<dbReference type="PROSITE" id="PS51402">
    <property type="entry name" value="CATALASE_3"/>
    <property type="match status" value="1"/>
</dbReference>
<feature type="region of interest" description="Disordered" evidence="16">
    <location>
        <begin position="18"/>
        <end position="126"/>
    </location>
</feature>
<dbReference type="eggNOG" id="COG0693">
    <property type="taxonomic scope" value="Bacteria"/>
</dbReference>
<gene>
    <name evidence="18" type="ordered locus">Rahaq_4165</name>
</gene>
<feature type="domain" description="Catalase core" evidence="17">
    <location>
        <begin position="107"/>
        <end position="495"/>
    </location>
</feature>
<evidence type="ECO:0000256" key="14">
    <source>
        <dbReference type="PIRSR" id="PIRSR038927-4"/>
    </source>
</evidence>
<organism evidence="18 19">
    <name type="scientific">Rahnella sp. (strain Y9602)</name>
    <dbReference type="NCBI Taxonomy" id="2703885"/>
    <lineage>
        <taxon>Bacteria</taxon>
        <taxon>Pseudomonadati</taxon>
        <taxon>Pseudomonadota</taxon>
        <taxon>Gammaproteobacteria</taxon>
        <taxon>Enterobacterales</taxon>
        <taxon>Yersiniaceae</taxon>
        <taxon>Rahnella</taxon>
    </lineage>
</organism>
<proteinExistence type="inferred from homology"/>
<dbReference type="GO" id="GO:0020037">
    <property type="term" value="F:heme binding"/>
    <property type="evidence" value="ECO:0007669"/>
    <property type="project" value="UniProtKB-UniRule"/>
</dbReference>
<dbReference type="InterPro" id="IPR041399">
    <property type="entry name" value="Catalase_large_C"/>
</dbReference>
<dbReference type="Gene3D" id="2.40.180.10">
    <property type="entry name" value="Catalase core domain"/>
    <property type="match status" value="1"/>
</dbReference>
<reference evidence="19" key="1">
    <citation type="submission" date="2011-01" db="EMBL/GenBank/DDBJ databases">
        <title>Complete sequence of chromosome of Rahnella sp. Y9602.</title>
        <authorList>
            <consortium name="US DOE Joint Genome Institute"/>
            <person name="Lucas S."/>
            <person name="Copeland A."/>
            <person name="Lapidus A."/>
            <person name="Cheng J.-F."/>
            <person name="Goodwin L."/>
            <person name="Pitluck S."/>
            <person name="Lu M."/>
            <person name="Detter J.C."/>
            <person name="Han C."/>
            <person name="Tapia R."/>
            <person name="Land M."/>
            <person name="Hauser L."/>
            <person name="Kyrpides N."/>
            <person name="Ivanova N."/>
            <person name="Ovchinnikova G."/>
            <person name="Pagani I."/>
            <person name="Sobecky P.A."/>
            <person name="Martinez R.J."/>
            <person name="Woyke T."/>
        </authorList>
    </citation>
    <scope>NUCLEOTIDE SEQUENCE [LARGE SCALE GENOMIC DNA]</scope>
    <source>
        <strain evidence="19">Y9602</strain>
    </source>
</reference>
<dbReference type="Gene3D" id="1.20.1370.20">
    <property type="match status" value="1"/>
</dbReference>
<dbReference type="InterPro" id="IPR029062">
    <property type="entry name" value="Class_I_gatase-like"/>
</dbReference>
<dbReference type="eggNOG" id="COG0753">
    <property type="taxonomic scope" value="Bacteria"/>
</dbReference>
<keyword evidence="5 10" id="KW-0349">Heme</keyword>
<dbReference type="AlphaFoldDB" id="A0A0H3FL64"/>
<evidence type="ECO:0000259" key="17">
    <source>
        <dbReference type="SMART" id="SM01060"/>
    </source>
</evidence>
<feature type="compositionally biased region" description="Polar residues" evidence="16">
    <location>
        <begin position="486"/>
        <end position="496"/>
    </location>
</feature>
<feature type="binding site" evidence="13">
    <location>
        <position position="191"/>
    </location>
    <ligand>
        <name>heme</name>
        <dbReference type="ChEBI" id="CHEBI:30413"/>
    </ligand>
</feature>
<dbReference type="InterPro" id="IPR010582">
    <property type="entry name" value="Catalase_immune_responsive"/>
</dbReference>
<dbReference type="InterPro" id="IPR043156">
    <property type="entry name" value="Catalase_clade2_helical"/>
</dbReference>
<evidence type="ECO:0000256" key="3">
    <source>
        <dbReference type="ARBA" id="ARBA00010660"/>
    </source>
</evidence>
<dbReference type="CDD" id="cd03132">
    <property type="entry name" value="GATase1_catalase"/>
    <property type="match status" value="1"/>
</dbReference>
<dbReference type="GO" id="GO:0046872">
    <property type="term" value="F:metal ion binding"/>
    <property type="evidence" value="ECO:0007669"/>
    <property type="project" value="UniProtKB-KW"/>
</dbReference>
<evidence type="ECO:0000256" key="8">
    <source>
        <dbReference type="ARBA" id="ARBA00023004"/>
    </source>
</evidence>
<comment type="catalytic activity">
    <reaction evidence="10 15">
        <text>2 H2O2 = O2 + 2 H2O</text>
        <dbReference type="Rhea" id="RHEA:20309"/>
        <dbReference type="ChEBI" id="CHEBI:15377"/>
        <dbReference type="ChEBI" id="CHEBI:15379"/>
        <dbReference type="ChEBI" id="CHEBI:16240"/>
        <dbReference type="EC" id="1.11.1.6"/>
    </reaction>
</comment>
<dbReference type="GO" id="GO:0004096">
    <property type="term" value="F:catalase activity"/>
    <property type="evidence" value="ECO:0007669"/>
    <property type="project" value="UniProtKB-UniRule"/>
</dbReference>
<evidence type="ECO:0000256" key="5">
    <source>
        <dbReference type="ARBA" id="ARBA00022617"/>
    </source>
</evidence>
<evidence type="ECO:0000256" key="4">
    <source>
        <dbReference type="ARBA" id="ARBA00022559"/>
    </source>
</evidence>
<dbReference type="GO" id="GO:0006979">
    <property type="term" value="P:response to oxidative stress"/>
    <property type="evidence" value="ECO:0007669"/>
    <property type="project" value="InterPro"/>
</dbReference>
<feature type="active site" evidence="11">
    <location>
        <position position="154"/>
    </location>
</feature>
<dbReference type="InterPro" id="IPR020835">
    <property type="entry name" value="Catalase_sf"/>
</dbReference>
<feature type="compositionally biased region" description="Polar residues" evidence="16">
    <location>
        <begin position="77"/>
        <end position="89"/>
    </location>
</feature>
<dbReference type="EMBL" id="CP002505">
    <property type="protein sequence ID" value="ADW75753.1"/>
    <property type="molecule type" value="Genomic_DNA"/>
</dbReference>
<evidence type="ECO:0000256" key="6">
    <source>
        <dbReference type="ARBA" id="ARBA00022723"/>
    </source>
</evidence>
<dbReference type="InterPro" id="IPR018028">
    <property type="entry name" value="Catalase"/>
</dbReference>
<dbReference type="PRINTS" id="PR00067">
    <property type="entry name" value="CATALASE"/>
</dbReference>
<evidence type="ECO:0000256" key="9">
    <source>
        <dbReference type="ARBA" id="ARBA00023324"/>
    </source>
</evidence>
<dbReference type="InterPro" id="IPR002226">
    <property type="entry name" value="Catalase_haem_BS"/>
</dbReference>
<feature type="binding site" evidence="13">
    <location>
        <position position="151"/>
    </location>
    <ligand>
        <name>heme</name>
        <dbReference type="ChEBI" id="CHEBI:30413"/>
    </ligand>
</feature>
<feature type="binding site" description="axial binding residue" evidence="12">
    <location>
        <position position="441"/>
    </location>
    <ligand>
        <name>heme</name>
        <dbReference type="ChEBI" id="CHEBI:30413"/>
    </ligand>
    <ligandPart>
        <name>Fe</name>
        <dbReference type="ChEBI" id="CHEBI:18248"/>
    </ligandPart>
</feature>
<dbReference type="GO" id="GO:0005829">
    <property type="term" value="C:cytosol"/>
    <property type="evidence" value="ECO:0007669"/>
    <property type="project" value="TreeGrafter"/>
</dbReference>
<keyword evidence="7 10" id="KW-0560">Oxidoreductase</keyword>
<dbReference type="PIRSF" id="PIRSF038927">
    <property type="entry name" value="Catalase_clade2"/>
    <property type="match status" value="1"/>
</dbReference>
<dbReference type="PROSITE" id="PS00437">
    <property type="entry name" value="CATALASE_1"/>
    <property type="match status" value="1"/>
</dbReference>
<dbReference type="Pfam" id="PF18011">
    <property type="entry name" value="Catalase_C"/>
    <property type="match status" value="1"/>
</dbReference>
<dbReference type="PROSITE" id="PS00438">
    <property type="entry name" value="CATALASE_2"/>
    <property type="match status" value="1"/>
</dbReference>
<dbReference type="SUPFAM" id="SSF56634">
    <property type="entry name" value="Heme-dependent catalase-like"/>
    <property type="match status" value="1"/>
</dbReference>
<keyword evidence="9 10" id="KW-0376">Hydrogen peroxide</keyword>
<dbReference type="InterPro" id="IPR011614">
    <property type="entry name" value="Catalase_core"/>
</dbReference>
<feature type="region of interest" description="Disordered" evidence="16">
    <location>
        <begin position="486"/>
        <end position="506"/>
    </location>
</feature>
<evidence type="ECO:0000256" key="2">
    <source>
        <dbReference type="ARBA" id="ARBA00002974"/>
    </source>
</evidence>